<accession>K5WHB3</accession>
<evidence type="ECO:0000256" key="1">
    <source>
        <dbReference type="SAM" id="SignalP"/>
    </source>
</evidence>
<evidence type="ECO:0000313" key="4">
    <source>
        <dbReference type="Proteomes" id="UP000008370"/>
    </source>
</evidence>
<dbReference type="PANTHER" id="PTHR14218:SF15">
    <property type="entry name" value="TRIPEPTIDYL-PEPTIDASE 1"/>
    <property type="match status" value="1"/>
</dbReference>
<dbReference type="SMART" id="SM00944">
    <property type="entry name" value="Pro-kuma_activ"/>
    <property type="match status" value="1"/>
</dbReference>
<feature type="signal peptide" evidence="1">
    <location>
        <begin position="1"/>
        <end position="17"/>
    </location>
</feature>
<dbReference type="GO" id="GO:0004175">
    <property type="term" value="F:endopeptidase activity"/>
    <property type="evidence" value="ECO:0007669"/>
    <property type="project" value="TreeGrafter"/>
</dbReference>
<proteinExistence type="predicted"/>
<dbReference type="AlphaFoldDB" id="K5WHB3"/>
<dbReference type="PANTHER" id="PTHR14218">
    <property type="entry name" value="PROTEASE S8 TRIPEPTIDYL PEPTIDASE I CLN2"/>
    <property type="match status" value="1"/>
</dbReference>
<keyword evidence="4" id="KW-1185">Reference proteome</keyword>
<keyword evidence="1" id="KW-0732">Signal</keyword>
<evidence type="ECO:0000259" key="2">
    <source>
        <dbReference type="SMART" id="SM00944"/>
    </source>
</evidence>
<evidence type="ECO:0000313" key="3">
    <source>
        <dbReference type="EMBL" id="EKM58720.1"/>
    </source>
</evidence>
<dbReference type="RefSeq" id="XP_007394018.1">
    <property type="nucleotide sequence ID" value="XM_007393956.1"/>
</dbReference>
<reference evidence="3 4" key="1">
    <citation type="journal article" date="2012" name="BMC Genomics">
        <title>Comparative genomics of the white-rot fungi, Phanerochaete carnosa and P. chrysosporium, to elucidate the genetic basis of the distinct wood types they colonize.</title>
        <authorList>
            <person name="Suzuki H."/>
            <person name="MacDonald J."/>
            <person name="Syed K."/>
            <person name="Salamov A."/>
            <person name="Hori C."/>
            <person name="Aerts A."/>
            <person name="Henrissat B."/>
            <person name="Wiebenga A."/>
            <person name="vanKuyk P.A."/>
            <person name="Barry K."/>
            <person name="Lindquist E."/>
            <person name="LaButti K."/>
            <person name="Lapidus A."/>
            <person name="Lucas S."/>
            <person name="Coutinho P."/>
            <person name="Gong Y."/>
            <person name="Samejima M."/>
            <person name="Mahadevan R."/>
            <person name="Abou-Zaid M."/>
            <person name="de Vries R.P."/>
            <person name="Igarashi K."/>
            <person name="Yadav J.S."/>
            <person name="Grigoriev I.V."/>
            <person name="Master E.R."/>
        </authorList>
    </citation>
    <scope>NUCLEOTIDE SEQUENCE [LARGE SCALE GENOMIC DNA]</scope>
    <source>
        <strain evidence="3 4">HHB-10118-sp</strain>
    </source>
</reference>
<name>K5WHB3_PHACS</name>
<dbReference type="GO" id="GO:0006508">
    <property type="term" value="P:proteolysis"/>
    <property type="evidence" value="ECO:0007669"/>
    <property type="project" value="TreeGrafter"/>
</dbReference>
<dbReference type="InterPro" id="IPR050819">
    <property type="entry name" value="Tripeptidyl-peptidase_I"/>
</dbReference>
<feature type="chain" id="PRO_5003889402" description="Peptidase S53 activation domain-containing protein" evidence="1">
    <location>
        <begin position="18"/>
        <end position="165"/>
    </location>
</feature>
<feature type="domain" description="Peptidase S53 activation" evidence="2">
    <location>
        <begin position="34"/>
        <end position="163"/>
    </location>
</feature>
<protein>
    <recommendedName>
        <fullName evidence="2">Peptidase S53 activation domain-containing protein</fullName>
    </recommendedName>
</protein>
<dbReference type="Pfam" id="PF09286">
    <property type="entry name" value="Pro-kuma_activ"/>
    <property type="match status" value="1"/>
</dbReference>
<dbReference type="GO" id="GO:0008240">
    <property type="term" value="F:tripeptidyl-peptidase activity"/>
    <property type="evidence" value="ECO:0007669"/>
    <property type="project" value="TreeGrafter"/>
</dbReference>
<dbReference type="EMBL" id="JH930470">
    <property type="protein sequence ID" value="EKM58720.1"/>
    <property type="molecule type" value="Genomic_DNA"/>
</dbReference>
<dbReference type="SUPFAM" id="SSF54897">
    <property type="entry name" value="Protease propeptides/inhibitors"/>
    <property type="match status" value="1"/>
</dbReference>
<dbReference type="OrthoDB" id="2800561at2759"/>
<dbReference type="InParanoid" id="K5WHB3"/>
<dbReference type="KEGG" id="pco:PHACADRAFT_90318"/>
<dbReference type="CDD" id="cd11377">
    <property type="entry name" value="Pro-peptidase_S53"/>
    <property type="match status" value="1"/>
</dbReference>
<organism evidence="3 4">
    <name type="scientific">Phanerochaete carnosa (strain HHB-10118-sp)</name>
    <name type="common">White-rot fungus</name>
    <name type="synonym">Peniophora carnosa</name>
    <dbReference type="NCBI Taxonomy" id="650164"/>
    <lineage>
        <taxon>Eukaryota</taxon>
        <taxon>Fungi</taxon>
        <taxon>Dikarya</taxon>
        <taxon>Basidiomycota</taxon>
        <taxon>Agaricomycotina</taxon>
        <taxon>Agaricomycetes</taxon>
        <taxon>Polyporales</taxon>
        <taxon>Phanerochaetaceae</taxon>
        <taxon>Phanerochaete</taxon>
    </lineage>
</organism>
<gene>
    <name evidence="3" type="ORF">PHACADRAFT_90318</name>
</gene>
<dbReference type="InterPro" id="IPR015366">
    <property type="entry name" value="S53_propep"/>
</dbReference>
<dbReference type="Proteomes" id="UP000008370">
    <property type="component" value="Unassembled WGS sequence"/>
</dbReference>
<dbReference type="GeneID" id="18920686"/>
<dbReference type="HOGENOM" id="CLU_105921_0_0_1"/>
<sequence length="165" mass="17679">MVSKLPVFAALFSVTFAKPMARSMKLREAIPAVPDGYVNNGPAPADTQLNLRIALAQSDPDGLIDALYDVSTPTSSSYGQHLSKEETASAVNAWLTQAGVNAIPISPAADWLSISVPVSLANDLFDADFTLFNHSETGKRIVRTMQYSIPVDLEGHLDVLHPTVS</sequence>